<keyword evidence="2" id="KW-1185">Reference proteome</keyword>
<feature type="non-terminal residue" evidence="1">
    <location>
        <position position="96"/>
    </location>
</feature>
<dbReference type="Gramene" id="rna-AYBTSS11_LOCUS24649">
    <property type="protein sequence ID" value="CAJ1972598.1"/>
    <property type="gene ID" value="gene-AYBTSS11_LOCUS24649"/>
</dbReference>
<accession>A0AA86STS9</accession>
<evidence type="ECO:0000313" key="2">
    <source>
        <dbReference type="Proteomes" id="UP001189624"/>
    </source>
</evidence>
<organism evidence="1 2">
    <name type="scientific">Sphenostylis stenocarpa</name>
    <dbReference type="NCBI Taxonomy" id="92480"/>
    <lineage>
        <taxon>Eukaryota</taxon>
        <taxon>Viridiplantae</taxon>
        <taxon>Streptophyta</taxon>
        <taxon>Embryophyta</taxon>
        <taxon>Tracheophyta</taxon>
        <taxon>Spermatophyta</taxon>
        <taxon>Magnoliopsida</taxon>
        <taxon>eudicotyledons</taxon>
        <taxon>Gunneridae</taxon>
        <taxon>Pentapetalae</taxon>
        <taxon>rosids</taxon>
        <taxon>fabids</taxon>
        <taxon>Fabales</taxon>
        <taxon>Fabaceae</taxon>
        <taxon>Papilionoideae</taxon>
        <taxon>50 kb inversion clade</taxon>
        <taxon>NPAAA clade</taxon>
        <taxon>indigoferoid/millettioid clade</taxon>
        <taxon>Phaseoleae</taxon>
        <taxon>Sphenostylis</taxon>
    </lineage>
</organism>
<evidence type="ECO:0000313" key="1">
    <source>
        <dbReference type="EMBL" id="CAJ1972598.1"/>
    </source>
</evidence>
<proteinExistence type="predicted"/>
<name>A0AA86STS9_9FABA</name>
<dbReference type="AlphaFoldDB" id="A0AA86STS9"/>
<protein>
    <submittedName>
        <fullName evidence="1">Uncharacterized protein</fullName>
    </submittedName>
</protein>
<dbReference type="Proteomes" id="UP001189624">
    <property type="component" value="Chromosome 8"/>
</dbReference>
<gene>
    <name evidence="1" type="ORF">AYBTSS11_LOCUS24649</name>
</gene>
<dbReference type="EMBL" id="OY731405">
    <property type="protein sequence ID" value="CAJ1972598.1"/>
    <property type="molecule type" value="Genomic_DNA"/>
</dbReference>
<reference evidence="1" key="1">
    <citation type="submission" date="2023-10" db="EMBL/GenBank/DDBJ databases">
        <authorList>
            <person name="Domelevo Entfellner J.-B."/>
        </authorList>
    </citation>
    <scope>NUCLEOTIDE SEQUENCE</scope>
</reference>
<sequence>MHACLVAILIEKKQVALGYSWGGWPPRARRCAREDKLCTMHLTANGKCNLKLVPSVRNSNSTCVVDQGLRKLMKNDKTYLKQKYHLIRVSYKIDIK</sequence>